<accession>A0ABM4BD66</accession>
<protein>
    <submittedName>
        <fullName evidence="2">Uncharacterized protein LOC101235417 isoform X5</fullName>
    </submittedName>
</protein>
<sequence length="597" mass="68890">MNKVYPTRFQCPASIEKVVQHHTLEDFVIFNDAISNHKCLNGEKIPQTQKITVKNSHDKNVNMVTRASVNMNRKYDKIPKTKTAWSEIEMNDLSDSSSALSDDGSAVEPLLFKQDELVELNLQNSDSLMFSNFKSNTSLDYQPYVHNCLSDSRTENSKHNENKTILLTDITGRTYKMPILVMDSNSNTSNVNNKTFDSNTNKLKKISQTSSISRSSIEVDELFIKNSDLSIPKDHIDKISTDGKDTAITGSLAIDVNLGVWTSDIKKNIDIQIESDDWSTEISEISNDLSKLDWKTTLLEISQFNSIVDWQTSIKNIKEDDVNHHLLWVSKFADEIQNTQSNDWITEIKKIEKTPSHNSWTTKIKSIEKHKSQKNEWITKINPISKNTKKDSWKVNLPSRLKSVFRKSDWKMHTSTCITQVAKWEHEQNNIKIENHPNDWSTVCTSIEPRSDSSIWNSNLSSIEPIGEDNKWIIKVSDLEKKQEKDIWSMKLTEIETDDKCAEWNFYVKDVPNNEKQLSDWLTTFKSIDKVFPEENLWLTIKNDILSSNEVDSWNSTFYETDVTDMSRSSWKSSVNDVLIDSSNDEWKFEISQIKNQ</sequence>
<dbReference type="GeneID" id="101235417"/>
<gene>
    <name evidence="2" type="primary">LOC101235417</name>
</gene>
<keyword evidence="1" id="KW-1185">Reference proteome</keyword>
<organism evidence="1 2">
    <name type="scientific">Hydra vulgaris</name>
    <name type="common">Hydra</name>
    <name type="synonym">Hydra attenuata</name>
    <dbReference type="NCBI Taxonomy" id="6087"/>
    <lineage>
        <taxon>Eukaryota</taxon>
        <taxon>Metazoa</taxon>
        <taxon>Cnidaria</taxon>
        <taxon>Hydrozoa</taxon>
        <taxon>Hydroidolina</taxon>
        <taxon>Anthoathecata</taxon>
        <taxon>Aplanulata</taxon>
        <taxon>Hydridae</taxon>
        <taxon>Hydra</taxon>
    </lineage>
</organism>
<evidence type="ECO:0000313" key="1">
    <source>
        <dbReference type="Proteomes" id="UP001652625"/>
    </source>
</evidence>
<proteinExistence type="predicted"/>
<dbReference type="Proteomes" id="UP001652625">
    <property type="component" value="Chromosome 02"/>
</dbReference>
<reference evidence="2" key="2">
    <citation type="submission" date="2025-08" db="UniProtKB">
        <authorList>
            <consortium name="RefSeq"/>
        </authorList>
    </citation>
    <scope>IDENTIFICATION</scope>
</reference>
<name>A0ABM4BD66_HYDVU</name>
<dbReference type="RefSeq" id="XP_065646894.1">
    <property type="nucleotide sequence ID" value="XM_065790822.1"/>
</dbReference>
<reference evidence="1" key="1">
    <citation type="submission" date="2025-05" db="UniProtKB">
        <authorList>
            <consortium name="RefSeq"/>
        </authorList>
    </citation>
    <scope>NUCLEOTIDE SEQUENCE [LARGE SCALE GENOMIC DNA]</scope>
</reference>
<evidence type="ECO:0000313" key="2">
    <source>
        <dbReference type="RefSeq" id="XP_065646894.1"/>
    </source>
</evidence>